<dbReference type="GO" id="GO:0016036">
    <property type="term" value="P:cellular response to phosphate starvation"/>
    <property type="evidence" value="ECO:0007669"/>
    <property type="project" value="TreeGrafter"/>
</dbReference>
<proteinExistence type="predicted"/>
<reference evidence="11 12" key="1">
    <citation type="submission" date="2020-07" db="EMBL/GenBank/DDBJ databases">
        <title>Characterization and genome sequencing of isolate MD1, a novel member within the family Lachnospiraceae.</title>
        <authorList>
            <person name="Rettenmaier R."/>
            <person name="Di Bello L."/>
            <person name="Zinser C."/>
            <person name="Scheitz K."/>
            <person name="Liebl W."/>
            <person name="Zverlov V."/>
        </authorList>
    </citation>
    <scope>NUCLEOTIDE SEQUENCE [LARGE SCALE GENOMIC DNA]</scope>
    <source>
        <strain evidence="11 12">MD1</strain>
    </source>
</reference>
<evidence type="ECO:0000313" key="11">
    <source>
        <dbReference type="EMBL" id="MBB2181889.1"/>
    </source>
</evidence>
<dbReference type="InterPro" id="IPR004358">
    <property type="entry name" value="Sig_transdc_His_kin-like_C"/>
</dbReference>
<keyword evidence="7" id="KW-0902">Two-component regulatory system</keyword>
<evidence type="ECO:0000256" key="7">
    <source>
        <dbReference type="ARBA" id="ARBA00023012"/>
    </source>
</evidence>
<dbReference type="EC" id="2.7.13.3" evidence="3"/>
<comment type="caution">
    <text evidence="11">The sequence shown here is derived from an EMBL/GenBank/DDBJ whole genome shotgun (WGS) entry which is preliminary data.</text>
</comment>
<dbReference type="SMART" id="SM00388">
    <property type="entry name" value="HisKA"/>
    <property type="match status" value="1"/>
</dbReference>
<evidence type="ECO:0000256" key="3">
    <source>
        <dbReference type="ARBA" id="ARBA00012438"/>
    </source>
</evidence>
<dbReference type="Pfam" id="PF02518">
    <property type="entry name" value="HATPase_c"/>
    <property type="match status" value="1"/>
</dbReference>
<dbReference type="Proteomes" id="UP000574276">
    <property type="component" value="Unassembled WGS sequence"/>
</dbReference>
<dbReference type="InterPro" id="IPR036890">
    <property type="entry name" value="HATPase_C_sf"/>
</dbReference>
<dbReference type="SMART" id="SM00387">
    <property type="entry name" value="HATPase_c"/>
    <property type="match status" value="1"/>
</dbReference>
<dbReference type="PROSITE" id="PS50109">
    <property type="entry name" value="HIS_KIN"/>
    <property type="match status" value="1"/>
</dbReference>
<evidence type="ECO:0000259" key="10">
    <source>
        <dbReference type="PROSITE" id="PS50109"/>
    </source>
</evidence>
<dbReference type="GO" id="GO:0005886">
    <property type="term" value="C:plasma membrane"/>
    <property type="evidence" value="ECO:0007669"/>
    <property type="project" value="TreeGrafter"/>
</dbReference>
<dbReference type="InterPro" id="IPR050351">
    <property type="entry name" value="BphY/WalK/GraS-like"/>
</dbReference>
<evidence type="ECO:0000256" key="5">
    <source>
        <dbReference type="ARBA" id="ARBA00022679"/>
    </source>
</evidence>
<keyword evidence="6 11" id="KW-0418">Kinase</keyword>
<dbReference type="Pfam" id="PF00512">
    <property type="entry name" value="HisKA"/>
    <property type="match status" value="1"/>
</dbReference>
<dbReference type="InterPro" id="IPR003594">
    <property type="entry name" value="HATPase_dom"/>
</dbReference>
<keyword evidence="12" id="KW-1185">Reference proteome</keyword>
<dbReference type="FunFam" id="1.10.287.130:FF:000001">
    <property type="entry name" value="Two-component sensor histidine kinase"/>
    <property type="match status" value="1"/>
</dbReference>
<dbReference type="PANTHER" id="PTHR45453">
    <property type="entry name" value="PHOSPHATE REGULON SENSOR PROTEIN PHOR"/>
    <property type="match status" value="1"/>
</dbReference>
<dbReference type="RefSeq" id="WP_228351630.1">
    <property type="nucleotide sequence ID" value="NZ_JACEGA010000001.1"/>
</dbReference>
<protein>
    <recommendedName>
        <fullName evidence="3">histidine kinase</fullName>
        <ecNumber evidence="3">2.7.13.3</ecNumber>
    </recommendedName>
</protein>
<dbReference type="FunFam" id="3.30.565.10:FF:000006">
    <property type="entry name" value="Sensor histidine kinase WalK"/>
    <property type="match status" value="1"/>
</dbReference>
<dbReference type="Gene3D" id="3.30.565.10">
    <property type="entry name" value="Histidine kinase-like ATPase, C-terminal domain"/>
    <property type="match status" value="1"/>
</dbReference>
<dbReference type="GO" id="GO:0004721">
    <property type="term" value="F:phosphoprotein phosphatase activity"/>
    <property type="evidence" value="ECO:0007669"/>
    <property type="project" value="TreeGrafter"/>
</dbReference>
<accession>A0A839JZ20</accession>
<comment type="subcellular location">
    <subcellularLocation>
        <location evidence="2">Membrane</location>
    </subcellularLocation>
</comment>
<dbReference type="InterPro" id="IPR036097">
    <property type="entry name" value="HisK_dim/P_sf"/>
</dbReference>
<keyword evidence="9" id="KW-0812">Transmembrane</keyword>
<dbReference type="GO" id="GO:0000155">
    <property type="term" value="F:phosphorelay sensor kinase activity"/>
    <property type="evidence" value="ECO:0007669"/>
    <property type="project" value="InterPro"/>
</dbReference>
<feature type="transmembrane region" description="Helical" evidence="9">
    <location>
        <begin position="42"/>
        <end position="64"/>
    </location>
</feature>
<evidence type="ECO:0000256" key="6">
    <source>
        <dbReference type="ARBA" id="ARBA00022777"/>
    </source>
</evidence>
<dbReference type="Gene3D" id="1.10.287.130">
    <property type="match status" value="1"/>
</dbReference>
<dbReference type="CDD" id="cd00082">
    <property type="entry name" value="HisKA"/>
    <property type="match status" value="1"/>
</dbReference>
<comment type="catalytic activity">
    <reaction evidence="1">
        <text>ATP + protein L-histidine = ADP + protein N-phospho-L-histidine.</text>
        <dbReference type="EC" id="2.7.13.3"/>
    </reaction>
</comment>
<dbReference type="SUPFAM" id="SSF55874">
    <property type="entry name" value="ATPase domain of HSP90 chaperone/DNA topoisomerase II/histidine kinase"/>
    <property type="match status" value="1"/>
</dbReference>
<evidence type="ECO:0000256" key="9">
    <source>
        <dbReference type="SAM" id="Phobius"/>
    </source>
</evidence>
<organism evidence="11 12">
    <name type="scientific">Variimorphobacter saccharofermentans</name>
    <dbReference type="NCBI Taxonomy" id="2755051"/>
    <lineage>
        <taxon>Bacteria</taxon>
        <taxon>Bacillati</taxon>
        <taxon>Bacillota</taxon>
        <taxon>Clostridia</taxon>
        <taxon>Lachnospirales</taxon>
        <taxon>Lachnospiraceae</taxon>
        <taxon>Variimorphobacter</taxon>
    </lineage>
</organism>
<dbReference type="InterPro" id="IPR005467">
    <property type="entry name" value="His_kinase_dom"/>
</dbReference>
<dbReference type="CDD" id="cd00075">
    <property type="entry name" value="HATPase"/>
    <property type="match status" value="1"/>
</dbReference>
<evidence type="ECO:0000256" key="4">
    <source>
        <dbReference type="ARBA" id="ARBA00022553"/>
    </source>
</evidence>
<dbReference type="EMBL" id="JACEGA010000001">
    <property type="protein sequence ID" value="MBB2181889.1"/>
    <property type="molecule type" value="Genomic_DNA"/>
</dbReference>
<feature type="transmembrane region" description="Helical" evidence="9">
    <location>
        <begin position="9"/>
        <end position="30"/>
    </location>
</feature>
<dbReference type="AlphaFoldDB" id="A0A839JZ20"/>
<keyword evidence="8 9" id="KW-0472">Membrane</keyword>
<sequence>MINKIRHRFILFTMLIISIVLGFVILLVSLGSKSAQPIHRLFISAFVIILIVCAASILLANTAIKPIKKSWQQQLDFTADASHELRTPLAIIQSNLEIIMENQYETVESQEKWLNNVLYETKRMAKLVDDLMTLSRADSKQLNLQFAEFPMDLILNERINSFSAIAKANDIHIESDITPNLTFNGDVNRITQLFTILFDNGVKYMGRPGTIHVSAYLSGKHIHVDIKDDGVGIPAEEVEKVFYRFYRLEKSRTHTQPGSGLGLSIAKWIVEAHNGKISVHSDINLGFEVSIVF</sequence>
<keyword evidence="4" id="KW-0597">Phosphoprotein</keyword>
<keyword evidence="5" id="KW-0808">Transferase</keyword>
<evidence type="ECO:0000256" key="8">
    <source>
        <dbReference type="ARBA" id="ARBA00023136"/>
    </source>
</evidence>
<keyword evidence="9" id="KW-1133">Transmembrane helix</keyword>
<gene>
    <name evidence="11" type="ORF">H0486_03250</name>
</gene>
<dbReference type="PRINTS" id="PR00344">
    <property type="entry name" value="BCTRLSENSOR"/>
</dbReference>
<evidence type="ECO:0000313" key="12">
    <source>
        <dbReference type="Proteomes" id="UP000574276"/>
    </source>
</evidence>
<feature type="domain" description="Histidine kinase" evidence="10">
    <location>
        <begin position="80"/>
        <end position="293"/>
    </location>
</feature>
<evidence type="ECO:0000256" key="2">
    <source>
        <dbReference type="ARBA" id="ARBA00004370"/>
    </source>
</evidence>
<name>A0A839JZ20_9FIRM</name>
<evidence type="ECO:0000256" key="1">
    <source>
        <dbReference type="ARBA" id="ARBA00000085"/>
    </source>
</evidence>
<dbReference type="PANTHER" id="PTHR45453:SF1">
    <property type="entry name" value="PHOSPHATE REGULON SENSOR PROTEIN PHOR"/>
    <property type="match status" value="1"/>
</dbReference>
<dbReference type="SUPFAM" id="SSF47384">
    <property type="entry name" value="Homodimeric domain of signal transducing histidine kinase"/>
    <property type="match status" value="1"/>
</dbReference>
<dbReference type="InterPro" id="IPR003661">
    <property type="entry name" value="HisK_dim/P_dom"/>
</dbReference>